<accession>A0A6A5JZY3</accession>
<dbReference type="OrthoDB" id="3692961at2759"/>
<evidence type="ECO:0008006" key="4">
    <source>
        <dbReference type="Google" id="ProtNLM"/>
    </source>
</evidence>
<keyword evidence="3" id="KW-1185">Reference proteome</keyword>
<evidence type="ECO:0000313" key="3">
    <source>
        <dbReference type="Proteomes" id="UP000800040"/>
    </source>
</evidence>
<keyword evidence="1" id="KW-0732">Signal</keyword>
<dbReference type="Proteomes" id="UP000800040">
    <property type="component" value="Unassembled WGS sequence"/>
</dbReference>
<evidence type="ECO:0000256" key="1">
    <source>
        <dbReference type="SAM" id="SignalP"/>
    </source>
</evidence>
<sequence>MHSLLLISALAALSTAFPYPQETNGPTTPEASLISPSAILPSSTTPNPDLISVDIPVTAVPTVSANLDDEEEDEECRTSRRKSHWEPIPIFTKKCQCNLATARYPCWATDALQSCHFEENFSFGCFMQAVGGCPTPTRICSNLFKPTPRPGRHPCAIGPNPPNLTTSVSKSLAETTVPIITTSLLSVGTLSLPTTNVTLPTVSL</sequence>
<name>A0A6A5JZY3_9PLEO</name>
<dbReference type="EMBL" id="ML975447">
    <property type="protein sequence ID" value="KAF1829380.1"/>
    <property type="molecule type" value="Genomic_DNA"/>
</dbReference>
<evidence type="ECO:0000313" key="2">
    <source>
        <dbReference type="EMBL" id="KAF1829380.1"/>
    </source>
</evidence>
<protein>
    <recommendedName>
        <fullName evidence="4">Extracellular membrane protein CFEM domain-containing protein</fullName>
    </recommendedName>
</protein>
<gene>
    <name evidence="2" type="ORF">BDW02DRAFT_583748</name>
</gene>
<proteinExistence type="predicted"/>
<feature type="chain" id="PRO_5025375225" description="Extracellular membrane protein CFEM domain-containing protein" evidence="1">
    <location>
        <begin position="17"/>
        <end position="204"/>
    </location>
</feature>
<reference evidence="2" key="1">
    <citation type="submission" date="2020-01" db="EMBL/GenBank/DDBJ databases">
        <authorList>
            <consortium name="DOE Joint Genome Institute"/>
            <person name="Haridas S."/>
            <person name="Albert R."/>
            <person name="Binder M."/>
            <person name="Bloem J."/>
            <person name="Labutti K."/>
            <person name="Salamov A."/>
            <person name="Andreopoulos B."/>
            <person name="Baker S.E."/>
            <person name="Barry K."/>
            <person name="Bills G."/>
            <person name="Bluhm B.H."/>
            <person name="Cannon C."/>
            <person name="Castanera R."/>
            <person name="Culley D.E."/>
            <person name="Daum C."/>
            <person name="Ezra D."/>
            <person name="Gonzalez J.B."/>
            <person name="Henrissat B."/>
            <person name="Kuo A."/>
            <person name="Liang C."/>
            <person name="Lipzen A."/>
            <person name="Lutzoni F."/>
            <person name="Magnuson J."/>
            <person name="Mondo S."/>
            <person name="Nolan M."/>
            <person name="Ohm R."/>
            <person name="Pangilinan J."/>
            <person name="Park H.-J."/>
            <person name="Ramirez L."/>
            <person name="Alfaro M."/>
            <person name="Sun H."/>
            <person name="Tritt A."/>
            <person name="Yoshinaga Y."/>
            <person name="Zwiers L.-H."/>
            <person name="Turgeon B.G."/>
            <person name="Goodwin S.B."/>
            <person name="Spatafora J.W."/>
            <person name="Crous P.W."/>
            <person name="Grigoriev I.V."/>
        </authorList>
    </citation>
    <scope>NUCLEOTIDE SEQUENCE</scope>
    <source>
        <strain evidence="2">P77</strain>
    </source>
</reference>
<organism evidence="2 3">
    <name type="scientific">Decorospora gaudefroyi</name>
    <dbReference type="NCBI Taxonomy" id="184978"/>
    <lineage>
        <taxon>Eukaryota</taxon>
        <taxon>Fungi</taxon>
        <taxon>Dikarya</taxon>
        <taxon>Ascomycota</taxon>
        <taxon>Pezizomycotina</taxon>
        <taxon>Dothideomycetes</taxon>
        <taxon>Pleosporomycetidae</taxon>
        <taxon>Pleosporales</taxon>
        <taxon>Pleosporineae</taxon>
        <taxon>Pleosporaceae</taxon>
        <taxon>Decorospora</taxon>
    </lineage>
</organism>
<dbReference type="AlphaFoldDB" id="A0A6A5JZY3"/>
<feature type="signal peptide" evidence="1">
    <location>
        <begin position="1"/>
        <end position="16"/>
    </location>
</feature>